<feature type="region of interest" description="Disordered" evidence="1">
    <location>
        <begin position="37"/>
        <end position="59"/>
    </location>
</feature>
<protein>
    <submittedName>
        <fullName evidence="2">Uncharacterized protein</fullName>
    </submittedName>
</protein>
<feature type="compositionally biased region" description="Basic and acidic residues" evidence="1">
    <location>
        <begin position="45"/>
        <end position="59"/>
    </location>
</feature>
<evidence type="ECO:0000313" key="3">
    <source>
        <dbReference type="Proteomes" id="UP000460298"/>
    </source>
</evidence>
<accession>A0A833H3N9</accession>
<name>A0A833H3N9_9LEPT</name>
<dbReference type="RefSeq" id="WP_002772703.1">
    <property type="nucleotide sequence ID" value="NZ_JQDG01000019.1"/>
</dbReference>
<sequence>MIKWLILAAVLYLLYRLIRVIFRVRRVLHIVRDGAVPRPQAHGYDNYEKDITDRARPVK</sequence>
<comment type="caution">
    <text evidence="2">The sequence shown here is derived from an EMBL/GenBank/DDBJ whole genome shotgun (WGS) entry which is preliminary data.</text>
</comment>
<organism evidence="2 3">
    <name type="scientific">Leptonema illini</name>
    <dbReference type="NCBI Taxonomy" id="183"/>
    <lineage>
        <taxon>Bacteria</taxon>
        <taxon>Pseudomonadati</taxon>
        <taxon>Spirochaetota</taxon>
        <taxon>Spirochaetia</taxon>
        <taxon>Leptospirales</taxon>
        <taxon>Leptospiraceae</taxon>
        <taxon>Leptonema</taxon>
    </lineage>
</organism>
<dbReference type="AlphaFoldDB" id="A0A833H3N9"/>
<proteinExistence type="predicted"/>
<reference evidence="2 3" key="1">
    <citation type="submission" date="2019-10" db="EMBL/GenBank/DDBJ databases">
        <title>Extracellular Electron Transfer in a Candidatus Methanoperedens spp. Enrichment Culture.</title>
        <authorList>
            <person name="Berger S."/>
            <person name="Rangel Shaw D."/>
            <person name="Berben T."/>
            <person name="In 'T Zandt M."/>
            <person name="Frank J."/>
            <person name="Reimann J."/>
            <person name="Jetten M.S.M."/>
            <person name="Welte C.U."/>
        </authorList>
    </citation>
    <scope>NUCLEOTIDE SEQUENCE [LARGE SCALE GENOMIC DNA]</scope>
    <source>
        <strain evidence="2">SB12</strain>
    </source>
</reference>
<dbReference type="Proteomes" id="UP000460298">
    <property type="component" value="Unassembled WGS sequence"/>
</dbReference>
<dbReference type="EMBL" id="WBUI01000003">
    <property type="protein sequence ID" value="KAB2934339.1"/>
    <property type="molecule type" value="Genomic_DNA"/>
</dbReference>
<gene>
    <name evidence="2" type="ORF">F9K24_04750</name>
</gene>
<evidence type="ECO:0000313" key="2">
    <source>
        <dbReference type="EMBL" id="KAB2934339.1"/>
    </source>
</evidence>
<evidence type="ECO:0000256" key="1">
    <source>
        <dbReference type="SAM" id="MobiDB-lite"/>
    </source>
</evidence>